<feature type="coiled-coil region" evidence="1">
    <location>
        <begin position="275"/>
        <end position="302"/>
    </location>
</feature>
<evidence type="ECO:0000313" key="2">
    <source>
        <dbReference type="EMBL" id="PWJ89285.1"/>
    </source>
</evidence>
<feature type="coiled-coil region" evidence="1">
    <location>
        <begin position="106"/>
        <end position="183"/>
    </location>
</feature>
<sequence length="308" mass="36510">MELDDKIIKTKYRLDEKNKLLKRIEKAEMELNKTKIELIDYKDKLDKEYKDVEKLENLSISSIFYNIIGSKENKLHEERKEYLEAKYKYETCKHEVENIKRDIDYMNKLLKDYIGIEEEYEELIKEKTEIISNSNDENSKKIEEIFERIKTNSSYITELNEAIKAGENALTSLEKVIDSLKSARNYGLWDMFGGGMLSTMLKRNKMDEANQLATYAQHDILKFQAEMQDVNIALNSSFSYEGFGRFADYFFDGLFVDWIVQNGINKTLDNTVYTYNEIERLLSELRIKLKDVEQNIQRLEEEKNTFIK</sequence>
<evidence type="ECO:0000313" key="3">
    <source>
        <dbReference type="Proteomes" id="UP000245921"/>
    </source>
</evidence>
<feature type="coiled-coil region" evidence="1">
    <location>
        <begin position="14"/>
        <end position="58"/>
    </location>
</feature>
<dbReference type="EMBL" id="QGGI01000015">
    <property type="protein sequence ID" value="PWJ89285.1"/>
    <property type="molecule type" value="Genomic_DNA"/>
</dbReference>
<comment type="caution">
    <text evidence="2">The sequence shown here is derived from an EMBL/GenBank/DDBJ whole genome shotgun (WGS) entry which is preliminary data.</text>
</comment>
<protein>
    <submittedName>
        <fullName evidence="2">Uncharacterized protein</fullName>
    </submittedName>
</protein>
<evidence type="ECO:0000256" key="1">
    <source>
        <dbReference type="SAM" id="Coils"/>
    </source>
</evidence>
<dbReference type="RefSeq" id="WP_109605467.1">
    <property type="nucleotide sequence ID" value="NZ_JAMHJO010000004.1"/>
</dbReference>
<keyword evidence="3" id="KW-1185">Reference proteome</keyword>
<name>A0AA45HI30_9BACT</name>
<dbReference type="Proteomes" id="UP000245921">
    <property type="component" value="Unassembled WGS sequence"/>
</dbReference>
<dbReference type="AlphaFoldDB" id="A0AA45HI30"/>
<proteinExistence type="predicted"/>
<organism evidence="2 3">
    <name type="scientific">Oceanotoga teriensis</name>
    <dbReference type="NCBI Taxonomy" id="515440"/>
    <lineage>
        <taxon>Bacteria</taxon>
        <taxon>Thermotogati</taxon>
        <taxon>Thermotogota</taxon>
        <taxon>Thermotogae</taxon>
        <taxon>Petrotogales</taxon>
        <taxon>Petrotogaceae</taxon>
        <taxon>Oceanotoga</taxon>
    </lineage>
</organism>
<reference evidence="2 3" key="1">
    <citation type="submission" date="2018-05" db="EMBL/GenBank/DDBJ databases">
        <title>Genomic Encyclopedia of Type Strains, Phase IV (KMG-IV): sequencing the most valuable type-strain genomes for metagenomic binning, comparative biology and taxonomic classification.</title>
        <authorList>
            <person name="Goeker M."/>
        </authorList>
    </citation>
    <scope>NUCLEOTIDE SEQUENCE [LARGE SCALE GENOMIC DNA]</scope>
    <source>
        <strain evidence="2 3">DSM 24906</strain>
    </source>
</reference>
<accession>A0AA45HI30</accession>
<keyword evidence="1" id="KW-0175">Coiled coil</keyword>
<gene>
    <name evidence="2" type="ORF">C7380_11511</name>
</gene>